<dbReference type="Proteomes" id="UP000028252">
    <property type="component" value="Unassembled WGS sequence"/>
</dbReference>
<dbReference type="PATRIC" id="fig|1232683.4.peg.2826"/>
<comment type="caution">
    <text evidence="1">The sequence shown here is derived from an EMBL/GenBank/DDBJ whole genome shotgun (WGS) entry which is preliminary data.</text>
</comment>
<dbReference type="STRING" id="1232683.ADIMK_2875"/>
<dbReference type="OrthoDB" id="278693at2"/>
<proteinExistence type="predicted"/>
<evidence type="ECO:0000313" key="2">
    <source>
        <dbReference type="Proteomes" id="UP000028252"/>
    </source>
</evidence>
<gene>
    <name evidence="1" type="ORF">ADIMK_2875</name>
</gene>
<dbReference type="EMBL" id="JMQN01000043">
    <property type="protein sequence ID" value="KEA62905.1"/>
    <property type="molecule type" value="Genomic_DNA"/>
</dbReference>
<name>A0A081FWK0_9GAMM</name>
<organism evidence="1 2">
    <name type="scientific">Marinobacterium lacunae</name>
    <dbReference type="NCBI Taxonomy" id="1232683"/>
    <lineage>
        <taxon>Bacteria</taxon>
        <taxon>Pseudomonadati</taxon>
        <taxon>Pseudomonadota</taxon>
        <taxon>Gammaproteobacteria</taxon>
        <taxon>Oceanospirillales</taxon>
        <taxon>Oceanospirillaceae</taxon>
        <taxon>Marinobacterium</taxon>
    </lineage>
</organism>
<accession>A0A081FWK0</accession>
<evidence type="ECO:0008006" key="3">
    <source>
        <dbReference type="Google" id="ProtNLM"/>
    </source>
</evidence>
<dbReference type="AlphaFoldDB" id="A0A081FWK0"/>
<dbReference type="RefSeq" id="WP_036189709.1">
    <property type="nucleotide sequence ID" value="NZ_JMQN01000043.1"/>
</dbReference>
<dbReference type="eggNOG" id="ENOG502ZC5G">
    <property type="taxonomic scope" value="Bacteria"/>
</dbReference>
<keyword evidence="2" id="KW-1185">Reference proteome</keyword>
<reference evidence="1 2" key="1">
    <citation type="submission" date="2014-04" db="EMBL/GenBank/DDBJ databases">
        <title>Marinobacterium kochiensis sp. nov., isolated from sediment sample collected from Kochi backwaters in Kerala, India.</title>
        <authorList>
            <person name="Singh A."/>
            <person name="Pinnaka A.K."/>
        </authorList>
    </citation>
    <scope>NUCLEOTIDE SEQUENCE [LARGE SCALE GENOMIC DNA]</scope>
    <source>
        <strain evidence="1 2">AK27</strain>
    </source>
</reference>
<sequence>MQIDTFRDIIHWTKAYHQQLSDSLKKSSDANRDEKARLLLDYLSEHEAKLARAVDAFEKSDNLKALNTWVMEYLDKKPIKSFAQIDAPFADLSAEEIIQRVEEEHRDIVELYKFLAGRAVATPAVDLLEELAALERHEAMRLSNASNMLGDI</sequence>
<evidence type="ECO:0000313" key="1">
    <source>
        <dbReference type="EMBL" id="KEA62905.1"/>
    </source>
</evidence>
<protein>
    <recommendedName>
        <fullName evidence="3">ATPase</fullName>
    </recommendedName>
</protein>